<dbReference type="Gene3D" id="1.10.10.10">
    <property type="entry name" value="Winged helix-like DNA-binding domain superfamily/Winged helix DNA-binding domain"/>
    <property type="match status" value="1"/>
</dbReference>
<dbReference type="InterPro" id="IPR003316">
    <property type="entry name" value="E2F_WHTH_DNA-bd_dom"/>
</dbReference>
<dbReference type="InterPro" id="IPR036388">
    <property type="entry name" value="WH-like_DNA-bd_sf"/>
</dbReference>
<dbReference type="STRING" id="246409.I1CHR4"/>
<dbReference type="SUPFAM" id="SSF144074">
    <property type="entry name" value="E2F-DP heterodimerization region"/>
    <property type="match status" value="1"/>
</dbReference>
<keyword evidence="10" id="KW-1185">Reference proteome</keyword>
<dbReference type="PANTHER" id="PTHR12081:SF18">
    <property type="entry name" value="TRANSCRIPTION FACTOR E2F2-RELATED"/>
    <property type="match status" value="1"/>
</dbReference>
<feature type="compositionally biased region" description="Low complexity" evidence="7">
    <location>
        <begin position="17"/>
        <end position="26"/>
    </location>
</feature>
<accession>I1CHR4</accession>
<proteinExistence type="inferred from homology"/>
<keyword evidence="2 5" id="KW-0805">Transcription regulation</keyword>
<dbReference type="GO" id="GO:0000978">
    <property type="term" value="F:RNA polymerase II cis-regulatory region sequence-specific DNA binding"/>
    <property type="evidence" value="ECO:0007669"/>
    <property type="project" value="InterPro"/>
</dbReference>
<evidence type="ECO:0000313" key="10">
    <source>
        <dbReference type="Proteomes" id="UP000009138"/>
    </source>
</evidence>
<dbReference type="InterPro" id="IPR036390">
    <property type="entry name" value="WH_DNA-bd_sf"/>
</dbReference>
<dbReference type="InParanoid" id="I1CHR4"/>
<evidence type="ECO:0000313" key="9">
    <source>
        <dbReference type="EMBL" id="EIE87994.1"/>
    </source>
</evidence>
<evidence type="ECO:0000256" key="7">
    <source>
        <dbReference type="SAM" id="MobiDB-lite"/>
    </source>
</evidence>
<dbReference type="VEuPathDB" id="FungiDB:RO3G_12705"/>
<evidence type="ECO:0000256" key="6">
    <source>
        <dbReference type="SAM" id="Coils"/>
    </source>
</evidence>
<dbReference type="GO" id="GO:0090575">
    <property type="term" value="C:RNA polymerase II transcription regulator complex"/>
    <property type="evidence" value="ECO:0007669"/>
    <property type="project" value="TreeGrafter"/>
</dbReference>
<comment type="subcellular location">
    <subcellularLocation>
        <location evidence="5">Nucleus</location>
    </subcellularLocation>
</comment>
<dbReference type="OMA" id="CQDENYP"/>
<dbReference type="RefSeq" id="XP_067523390.1">
    <property type="nucleotide sequence ID" value="XM_067667289.1"/>
</dbReference>
<evidence type="ECO:0000259" key="8">
    <source>
        <dbReference type="SMART" id="SM01372"/>
    </source>
</evidence>
<keyword evidence="5" id="KW-0539">Nucleus</keyword>
<feature type="coiled-coil region" evidence="6">
    <location>
        <begin position="97"/>
        <end position="145"/>
    </location>
</feature>
<dbReference type="Proteomes" id="UP000009138">
    <property type="component" value="Unassembled WGS sequence"/>
</dbReference>
<dbReference type="EMBL" id="CH476742">
    <property type="protein sequence ID" value="EIE87994.1"/>
    <property type="molecule type" value="Genomic_DNA"/>
</dbReference>
<feature type="domain" description="E2F/DP family winged-helix DNA-binding" evidence="8">
    <location>
        <begin position="29"/>
        <end position="94"/>
    </location>
</feature>
<dbReference type="GO" id="GO:0000981">
    <property type="term" value="F:DNA-binding transcription factor activity, RNA polymerase II-specific"/>
    <property type="evidence" value="ECO:0007669"/>
    <property type="project" value="TreeGrafter"/>
</dbReference>
<gene>
    <name evidence="9" type="ORF">RO3G_12705</name>
</gene>
<dbReference type="InterPro" id="IPR015633">
    <property type="entry name" value="E2F"/>
</dbReference>
<evidence type="ECO:0000256" key="4">
    <source>
        <dbReference type="ARBA" id="ARBA00023163"/>
    </source>
</evidence>
<dbReference type="OrthoDB" id="1743261at2759"/>
<organism evidence="9 10">
    <name type="scientific">Rhizopus delemar (strain RA 99-880 / ATCC MYA-4621 / FGSC 9543 / NRRL 43880)</name>
    <name type="common">Mucormycosis agent</name>
    <name type="synonym">Rhizopus arrhizus var. delemar</name>
    <dbReference type="NCBI Taxonomy" id="246409"/>
    <lineage>
        <taxon>Eukaryota</taxon>
        <taxon>Fungi</taxon>
        <taxon>Fungi incertae sedis</taxon>
        <taxon>Mucoromycota</taxon>
        <taxon>Mucoromycotina</taxon>
        <taxon>Mucoromycetes</taxon>
        <taxon>Mucorales</taxon>
        <taxon>Mucorineae</taxon>
        <taxon>Rhizopodaceae</taxon>
        <taxon>Rhizopus</taxon>
    </lineage>
</organism>
<feature type="region of interest" description="Disordered" evidence="7">
    <location>
        <begin position="1"/>
        <end position="26"/>
    </location>
</feature>
<sequence>MNNQFQSIYPKIEDNDSQQGSMSSSQSCRYDSSLGLLTKKFINLLCSSTHGDLDLNRAAAQLKVQKRRIYDITNVLEGIRLIEKNSKNHVRWIGARMPNHCERNEELERQLRLLKEQNQNLDKEYKRLNGTKQKLDQEIERVLKSNDADCYLTMKDFMRFEEKMRMNRDQESFVVVNAPYDTSIEVHKTDNNIIQKKSKDKKKVTKTKCFIRVPNHVNHSLRISSQQKDYFKYHQTKDD</sequence>
<evidence type="ECO:0000256" key="2">
    <source>
        <dbReference type="ARBA" id="ARBA00023015"/>
    </source>
</evidence>
<name>I1CHR4_RHIO9</name>
<protein>
    <recommendedName>
        <fullName evidence="8">E2F/DP family winged-helix DNA-binding domain-containing protein</fullName>
    </recommendedName>
</protein>
<dbReference type="PANTHER" id="PTHR12081">
    <property type="entry name" value="TRANSCRIPTION FACTOR E2F"/>
    <property type="match status" value="1"/>
</dbReference>
<dbReference type="AlphaFoldDB" id="I1CHR4"/>
<dbReference type="InterPro" id="IPR037241">
    <property type="entry name" value="E2F-DP_heterodim"/>
</dbReference>
<dbReference type="FunFam" id="1.10.10.10:FF:000008">
    <property type="entry name" value="E2F transcription factor 1"/>
    <property type="match status" value="1"/>
</dbReference>
<dbReference type="Pfam" id="PF02319">
    <property type="entry name" value="WHD_E2F_TDP"/>
    <property type="match status" value="1"/>
</dbReference>
<dbReference type="eggNOG" id="KOG2577">
    <property type="taxonomic scope" value="Eukaryota"/>
</dbReference>
<keyword evidence="3 5" id="KW-0238">DNA-binding</keyword>
<keyword evidence="4 5" id="KW-0804">Transcription</keyword>
<comment type="similarity">
    <text evidence="1 5">Belongs to the E2F/DP family.</text>
</comment>
<dbReference type="GeneID" id="93619670"/>
<dbReference type="Gene3D" id="6.10.250.540">
    <property type="match status" value="1"/>
</dbReference>
<dbReference type="SUPFAM" id="SSF46785">
    <property type="entry name" value="Winged helix' DNA-binding domain"/>
    <property type="match status" value="1"/>
</dbReference>
<dbReference type="SMART" id="SM01372">
    <property type="entry name" value="E2F_TDP"/>
    <property type="match status" value="1"/>
</dbReference>
<evidence type="ECO:0000256" key="1">
    <source>
        <dbReference type="ARBA" id="ARBA00010940"/>
    </source>
</evidence>
<evidence type="ECO:0000256" key="5">
    <source>
        <dbReference type="RuleBase" id="RU003796"/>
    </source>
</evidence>
<keyword evidence="6" id="KW-0175">Coiled coil</keyword>
<reference evidence="9 10" key="1">
    <citation type="journal article" date="2009" name="PLoS Genet.">
        <title>Genomic analysis of the basal lineage fungus Rhizopus oryzae reveals a whole-genome duplication.</title>
        <authorList>
            <person name="Ma L.-J."/>
            <person name="Ibrahim A.S."/>
            <person name="Skory C."/>
            <person name="Grabherr M.G."/>
            <person name="Burger G."/>
            <person name="Butler M."/>
            <person name="Elias M."/>
            <person name="Idnurm A."/>
            <person name="Lang B.F."/>
            <person name="Sone T."/>
            <person name="Abe A."/>
            <person name="Calvo S.E."/>
            <person name="Corrochano L.M."/>
            <person name="Engels R."/>
            <person name="Fu J."/>
            <person name="Hansberg W."/>
            <person name="Kim J.-M."/>
            <person name="Kodira C.D."/>
            <person name="Koehrsen M.J."/>
            <person name="Liu B."/>
            <person name="Miranda-Saavedra D."/>
            <person name="O'Leary S."/>
            <person name="Ortiz-Castellanos L."/>
            <person name="Poulter R."/>
            <person name="Rodriguez-Romero J."/>
            <person name="Ruiz-Herrera J."/>
            <person name="Shen Y.-Q."/>
            <person name="Zeng Q."/>
            <person name="Galagan J."/>
            <person name="Birren B.W."/>
            <person name="Cuomo C.A."/>
            <person name="Wickes B.L."/>
        </authorList>
    </citation>
    <scope>NUCLEOTIDE SEQUENCE [LARGE SCALE GENOMIC DNA]</scope>
    <source>
        <strain evidence="10">RA 99-880 / ATCC MYA-4621 / FGSC 9543 / NRRL 43880</strain>
    </source>
</reference>
<evidence type="ECO:0000256" key="3">
    <source>
        <dbReference type="ARBA" id="ARBA00023125"/>
    </source>
</evidence>